<evidence type="ECO:0000256" key="5">
    <source>
        <dbReference type="ARBA" id="ARBA00022840"/>
    </source>
</evidence>
<name>A0A178HFQ7_9LACT</name>
<evidence type="ECO:0000256" key="3">
    <source>
        <dbReference type="ARBA" id="ARBA00022475"/>
    </source>
</evidence>
<dbReference type="InterPro" id="IPR050166">
    <property type="entry name" value="ABC_transporter_ATP-bind"/>
</dbReference>
<evidence type="ECO:0000313" key="8">
    <source>
        <dbReference type="Proteomes" id="UP000251923"/>
    </source>
</evidence>
<dbReference type="SUPFAM" id="SSF52540">
    <property type="entry name" value="P-loop containing nucleoside triphosphate hydrolases"/>
    <property type="match status" value="1"/>
</dbReference>
<dbReference type="InterPro" id="IPR003593">
    <property type="entry name" value="AAA+_ATPase"/>
</dbReference>
<protein>
    <submittedName>
        <fullName evidence="7">ATP-binding cassette domain-containing protein</fullName>
    </submittedName>
</protein>
<comment type="subcellular location">
    <subcellularLocation>
        <location evidence="1">Cell membrane</location>
        <topology evidence="1">Peripheral membrane protein</topology>
    </subcellularLocation>
</comment>
<accession>A0A178HFQ7</accession>
<dbReference type="InterPro" id="IPR003439">
    <property type="entry name" value="ABC_transporter-like_ATP-bd"/>
</dbReference>
<dbReference type="GeneID" id="86970723"/>
<reference evidence="7 8" key="1">
    <citation type="submission" date="2018-04" db="EMBL/GenBank/DDBJ databases">
        <title>Aerococcus urinae genomes.</title>
        <authorList>
            <person name="Hilt E."/>
            <person name="Gilbert N.M."/>
            <person name="Thomas-White K."/>
            <person name="Putonti C."/>
            <person name="Lewis A.L."/>
            <person name="Visck K.L."/>
            <person name="Wolfe A.J."/>
        </authorList>
    </citation>
    <scope>NUCLEOTIDE SEQUENCE [LARGE SCALE GENOMIC DNA]</scope>
    <source>
        <strain evidence="7 8">UMB7480</strain>
    </source>
</reference>
<keyword evidence="2" id="KW-0813">Transport</keyword>
<keyword evidence="4" id="KW-0547">Nucleotide-binding</keyword>
<evidence type="ECO:0000256" key="2">
    <source>
        <dbReference type="ARBA" id="ARBA00022448"/>
    </source>
</evidence>
<organism evidence="7 8">
    <name type="scientific">Aerococcus urinae</name>
    <dbReference type="NCBI Taxonomy" id="1376"/>
    <lineage>
        <taxon>Bacteria</taxon>
        <taxon>Bacillati</taxon>
        <taxon>Bacillota</taxon>
        <taxon>Bacilli</taxon>
        <taxon>Lactobacillales</taxon>
        <taxon>Aerococcaceae</taxon>
        <taxon>Aerococcus</taxon>
    </lineage>
</organism>
<dbReference type="PROSITE" id="PS50893">
    <property type="entry name" value="ABC_TRANSPORTER_2"/>
    <property type="match status" value="1"/>
</dbReference>
<dbReference type="SMART" id="SM00382">
    <property type="entry name" value="AAA"/>
    <property type="match status" value="1"/>
</dbReference>
<dbReference type="Gene3D" id="3.40.50.300">
    <property type="entry name" value="P-loop containing nucleotide triphosphate hydrolases"/>
    <property type="match status" value="1"/>
</dbReference>
<keyword evidence="6" id="KW-0472">Membrane</keyword>
<dbReference type="Pfam" id="PF00005">
    <property type="entry name" value="ABC_tran"/>
    <property type="match status" value="1"/>
</dbReference>
<evidence type="ECO:0000256" key="6">
    <source>
        <dbReference type="ARBA" id="ARBA00023136"/>
    </source>
</evidence>
<keyword evidence="3" id="KW-1003">Cell membrane</keyword>
<dbReference type="GO" id="GO:0005886">
    <property type="term" value="C:plasma membrane"/>
    <property type="evidence" value="ECO:0007669"/>
    <property type="project" value="UniProtKB-SubCell"/>
</dbReference>
<dbReference type="RefSeq" id="WP_064292434.1">
    <property type="nucleotide sequence ID" value="NZ_JASODG010000001.1"/>
</dbReference>
<dbReference type="InterPro" id="IPR027417">
    <property type="entry name" value="P-loop_NTPase"/>
</dbReference>
<comment type="caution">
    <text evidence="7">The sequence shown here is derived from an EMBL/GenBank/DDBJ whole genome shotgun (WGS) entry which is preliminary data.</text>
</comment>
<dbReference type="AlphaFoldDB" id="A0A178HFQ7"/>
<evidence type="ECO:0000256" key="1">
    <source>
        <dbReference type="ARBA" id="ARBA00004202"/>
    </source>
</evidence>
<dbReference type="PANTHER" id="PTHR42788">
    <property type="entry name" value="TAURINE IMPORT ATP-BINDING PROTEIN-RELATED"/>
    <property type="match status" value="1"/>
</dbReference>
<sequence length="269" mass="30031">MSELLKLKQVNKVFNRNSANENYVIKDFNLTIHEGEFVCVIGSNGAGKSTLLNLIAGTHPVTSGQIFLKGKEITQDPAFKRAGQVSRVFQDPQMGTARNLTIEENLAIAYKRGKKRSFNLAVTEDMRQVFHRELSRLNLGLDQRLTTPAANLSGGQRQVLTLLMAILEKPELLLLDEHIAALDPRTSAMVMDLTDQLISEHQLTSLMITHDMNDALSYGNRLIMLHEGRIVVDVSGYDKSKLSVEDLMELFKKSVGNQLVSDELLLNVK</sequence>
<dbReference type="PROSITE" id="PS00211">
    <property type="entry name" value="ABC_TRANSPORTER_1"/>
    <property type="match status" value="1"/>
</dbReference>
<gene>
    <name evidence="7" type="ORF">DBT54_01110</name>
</gene>
<keyword evidence="5 7" id="KW-0067">ATP-binding</keyword>
<evidence type="ECO:0000313" key="7">
    <source>
        <dbReference type="EMBL" id="RAV81032.1"/>
    </source>
</evidence>
<dbReference type="GO" id="GO:0005524">
    <property type="term" value="F:ATP binding"/>
    <property type="evidence" value="ECO:0007669"/>
    <property type="project" value="UniProtKB-KW"/>
</dbReference>
<evidence type="ECO:0000256" key="4">
    <source>
        <dbReference type="ARBA" id="ARBA00022741"/>
    </source>
</evidence>
<proteinExistence type="predicted"/>
<dbReference type="Proteomes" id="UP000251923">
    <property type="component" value="Unassembled WGS sequence"/>
</dbReference>
<dbReference type="EMBL" id="QMHM01000002">
    <property type="protein sequence ID" value="RAV81032.1"/>
    <property type="molecule type" value="Genomic_DNA"/>
</dbReference>
<dbReference type="InterPro" id="IPR017871">
    <property type="entry name" value="ABC_transporter-like_CS"/>
</dbReference>
<dbReference type="PANTHER" id="PTHR42788:SF7">
    <property type="entry name" value="NITRATE ABC TRANSPORTER ATP-BINDING PROTEIN"/>
    <property type="match status" value="1"/>
</dbReference>
<dbReference type="GO" id="GO:0016887">
    <property type="term" value="F:ATP hydrolysis activity"/>
    <property type="evidence" value="ECO:0007669"/>
    <property type="project" value="InterPro"/>
</dbReference>